<keyword evidence="4 8" id="KW-1133">Transmembrane helix</keyword>
<evidence type="ECO:0000256" key="2">
    <source>
        <dbReference type="ARBA" id="ARBA00006244"/>
    </source>
</evidence>
<evidence type="ECO:0000256" key="6">
    <source>
        <dbReference type="ARBA" id="ARBA00049737"/>
    </source>
</evidence>
<keyword evidence="12" id="KW-1185">Reference proteome</keyword>
<reference evidence="11 12" key="1">
    <citation type="journal article" date="2014" name="Genome Biol. Evol.">
        <title>The secreted proteins of Achlya hypogyna and Thraustotheca clavata identify the ancestral oomycete secretome and reveal gene acquisitions by horizontal gene transfer.</title>
        <authorList>
            <person name="Misner I."/>
            <person name="Blouin N."/>
            <person name="Leonard G."/>
            <person name="Richards T.A."/>
            <person name="Lane C.E."/>
        </authorList>
    </citation>
    <scope>NUCLEOTIDE SEQUENCE [LARGE SCALE GENOMIC DNA]</scope>
    <source>
        <strain evidence="11 12">ATCC 48635</strain>
    </source>
</reference>
<protein>
    <recommendedName>
        <fullName evidence="6">Transmembrane protein 198</fullName>
    </recommendedName>
</protein>
<evidence type="ECO:0000259" key="10">
    <source>
        <dbReference type="Pfam" id="PF13886"/>
    </source>
</evidence>
<feature type="compositionally biased region" description="Basic and acidic residues" evidence="7">
    <location>
        <begin position="334"/>
        <end position="343"/>
    </location>
</feature>
<feature type="transmembrane region" description="Helical" evidence="8">
    <location>
        <begin position="152"/>
        <end position="174"/>
    </location>
</feature>
<sequence>MPQLLTACATVLLAVLAFAAADTDTTAVNLVLEYVVRTVSMRAPATPSPAPSNPDSRLDLLLNYHHSHIWGGLLAGFAIPAGLVLAFVGYKLLQVSALLCGFAFGGLALYVLALIIFANQTYIVTATWVAFIIGAILIGVLSLLLTQVGNFIIGLSAGSAFAALQHITFAYKYWPSNPNGALYINVASWGVVFAAITVLGGKPLQIVSTSLVGGTMTVWGIGYFSGRYPSVVDLPRKQEFANGPWEYEIPSAWWGYLTATLVLWVAGIGIQFAVTGVDPVVVKKEDHHETHKNGHHELYAHHHLSRYSDSDSASHKSHTKSYTKSHNKSRSRSHSHDEIEMTERHHHRDHRSERMEEGETVTETTYVQVGSPHNQHDHRHERRSHHF</sequence>
<comment type="similarity">
    <text evidence="2">Belongs to the TMEM198 family.</text>
</comment>
<comment type="subcellular location">
    <subcellularLocation>
        <location evidence="1">Membrane</location>
        <topology evidence="1">Multi-pass membrane protein</topology>
    </subcellularLocation>
</comment>
<feature type="chain" id="PRO_5013297564" description="Transmembrane protein 198" evidence="9">
    <location>
        <begin position="22"/>
        <end position="387"/>
    </location>
</feature>
<comment type="caution">
    <text evidence="11">The sequence shown here is derived from an EMBL/GenBank/DDBJ whole genome shotgun (WGS) entry which is preliminary data.</text>
</comment>
<dbReference type="OrthoDB" id="65256at2759"/>
<dbReference type="Proteomes" id="UP000243579">
    <property type="component" value="Unassembled WGS sequence"/>
</dbReference>
<feature type="transmembrane region" description="Helical" evidence="8">
    <location>
        <begin position="123"/>
        <end position="145"/>
    </location>
</feature>
<feature type="transmembrane region" description="Helical" evidence="8">
    <location>
        <begin position="206"/>
        <end position="226"/>
    </location>
</feature>
<evidence type="ECO:0000256" key="5">
    <source>
        <dbReference type="ARBA" id="ARBA00023136"/>
    </source>
</evidence>
<feature type="signal peptide" evidence="9">
    <location>
        <begin position="1"/>
        <end position="21"/>
    </location>
</feature>
<gene>
    <name evidence="11" type="ORF">ACHHYP_00549</name>
</gene>
<keyword evidence="3 8" id="KW-0812">Transmembrane</keyword>
<evidence type="ECO:0000256" key="9">
    <source>
        <dbReference type="SAM" id="SignalP"/>
    </source>
</evidence>
<evidence type="ECO:0000256" key="1">
    <source>
        <dbReference type="ARBA" id="ARBA00004141"/>
    </source>
</evidence>
<organism evidence="11 12">
    <name type="scientific">Achlya hypogyna</name>
    <name type="common">Oomycete</name>
    <name type="synonym">Protoachlya hypogyna</name>
    <dbReference type="NCBI Taxonomy" id="1202772"/>
    <lineage>
        <taxon>Eukaryota</taxon>
        <taxon>Sar</taxon>
        <taxon>Stramenopiles</taxon>
        <taxon>Oomycota</taxon>
        <taxon>Saprolegniomycetes</taxon>
        <taxon>Saprolegniales</taxon>
        <taxon>Achlyaceae</taxon>
        <taxon>Achlya</taxon>
    </lineage>
</organism>
<dbReference type="PANTHER" id="PTHR31247:SF5">
    <property type="entry name" value="DUF4203 DOMAIN-CONTAINING PROTEIN"/>
    <property type="match status" value="1"/>
</dbReference>
<proteinExistence type="inferred from homology"/>
<feature type="domain" description="TM7S3/TM198-like" evidence="10">
    <location>
        <begin position="77"/>
        <end position="272"/>
    </location>
</feature>
<evidence type="ECO:0000256" key="8">
    <source>
        <dbReference type="SAM" id="Phobius"/>
    </source>
</evidence>
<dbReference type="AlphaFoldDB" id="A0A1V9ZU60"/>
<evidence type="ECO:0000256" key="3">
    <source>
        <dbReference type="ARBA" id="ARBA00022692"/>
    </source>
</evidence>
<dbReference type="PANTHER" id="PTHR31247">
    <property type="entry name" value="TRANSMEMBRANE PROTEIN 198 FAMILY MEMBER"/>
    <property type="match status" value="1"/>
</dbReference>
<name>A0A1V9ZU60_ACHHY</name>
<dbReference type="EMBL" id="JNBR01000005">
    <property type="protein sequence ID" value="OQS01562.1"/>
    <property type="molecule type" value="Genomic_DNA"/>
</dbReference>
<dbReference type="InterPro" id="IPR025256">
    <property type="entry name" value="TM7S3/TM198-like_dom"/>
</dbReference>
<dbReference type="Pfam" id="PF13886">
    <property type="entry name" value="TM7S3_TM198"/>
    <property type="match status" value="1"/>
</dbReference>
<evidence type="ECO:0000256" key="7">
    <source>
        <dbReference type="SAM" id="MobiDB-lite"/>
    </source>
</evidence>
<evidence type="ECO:0000313" key="11">
    <source>
        <dbReference type="EMBL" id="OQS01562.1"/>
    </source>
</evidence>
<feature type="transmembrane region" description="Helical" evidence="8">
    <location>
        <begin position="253"/>
        <end position="274"/>
    </location>
</feature>
<evidence type="ECO:0000256" key="4">
    <source>
        <dbReference type="ARBA" id="ARBA00022989"/>
    </source>
</evidence>
<feature type="transmembrane region" description="Helical" evidence="8">
    <location>
        <begin position="69"/>
        <end position="90"/>
    </location>
</feature>
<feature type="transmembrane region" description="Helical" evidence="8">
    <location>
        <begin position="97"/>
        <end position="117"/>
    </location>
</feature>
<dbReference type="InterPro" id="IPR040236">
    <property type="entry name" value="TMEM198"/>
</dbReference>
<feature type="compositionally biased region" description="Basic residues" evidence="7">
    <location>
        <begin position="315"/>
        <end position="333"/>
    </location>
</feature>
<feature type="region of interest" description="Disordered" evidence="7">
    <location>
        <begin position="306"/>
        <end position="387"/>
    </location>
</feature>
<feature type="transmembrane region" description="Helical" evidence="8">
    <location>
        <begin position="180"/>
        <end position="199"/>
    </location>
</feature>
<keyword evidence="5 8" id="KW-0472">Membrane</keyword>
<accession>A0A1V9ZU60</accession>
<dbReference type="GO" id="GO:0005886">
    <property type="term" value="C:plasma membrane"/>
    <property type="evidence" value="ECO:0007669"/>
    <property type="project" value="TreeGrafter"/>
</dbReference>
<evidence type="ECO:0000313" key="12">
    <source>
        <dbReference type="Proteomes" id="UP000243579"/>
    </source>
</evidence>
<feature type="compositionally biased region" description="Basic residues" evidence="7">
    <location>
        <begin position="376"/>
        <end position="387"/>
    </location>
</feature>
<keyword evidence="9" id="KW-0732">Signal</keyword>